<feature type="region of interest" description="Disordered" evidence="1">
    <location>
        <begin position="28"/>
        <end position="105"/>
    </location>
</feature>
<evidence type="ECO:0000256" key="2">
    <source>
        <dbReference type="SAM" id="SignalP"/>
    </source>
</evidence>
<dbReference type="Proteomes" id="UP000592780">
    <property type="component" value="Unassembled WGS sequence"/>
</dbReference>
<dbReference type="AlphaFoldDB" id="A0A6I1PWS5"/>
<organism evidence="3 4">
    <name type="scientific">Paraburkholderia atlantica</name>
    <dbReference type="NCBI Taxonomy" id="2654982"/>
    <lineage>
        <taxon>Bacteria</taxon>
        <taxon>Pseudomonadati</taxon>
        <taxon>Pseudomonadota</taxon>
        <taxon>Betaproteobacteria</taxon>
        <taxon>Burkholderiales</taxon>
        <taxon>Burkholderiaceae</taxon>
        <taxon>Paraburkholderia</taxon>
    </lineage>
</organism>
<feature type="signal peptide" evidence="2">
    <location>
        <begin position="1"/>
        <end position="28"/>
    </location>
</feature>
<evidence type="ECO:0008006" key="5">
    <source>
        <dbReference type="Google" id="ProtNLM"/>
    </source>
</evidence>
<name>A0A6I1PWS5_PARAM</name>
<comment type="caution">
    <text evidence="3">The sequence shown here is derived from an EMBL/GenBank/DDBJ whole genome shotgun (WGS) entry which is preliminary data.</text>
</comment>
<feature type="compositionally biased region" description="Polar residues" evidence="1">
    <location>
        <begin position="55"/>
        <end position="64"/>
    </location>
</feature>
<evidence type="ECO:0000313" key="3">
    <source>
        <dbReference type="EMBL" id="MBB5421977.1"/>
    </source>
</evidence>
<evidence type="ECO:0000256" key="1">
    <source>
        <dbReference type="SAM" id="MobiDB-lite"/>
    </source>
</evidence>
<protein>
    <recommendedName>
        <fullName evidence="5">Lipoprotein</fullName>
    </recommendedName>
</protein>
<keyword evidence="2" id="KW-0732">Signal</keyword>
<evidence type="ECO:0000313" key="4">
    <source>
        <dbReference type="Proteomes" id="UP000592780"/>
    </source>
</evidence>
<feature type="compositionally biased region" description="Polar residues" evidence="1">
    <location>
        <begin position="28"/>
        <end position="39"/>
    </location>
</feature>
<dbReference type="OrthoDB" id="9114799at2"/>
<proteinExistence type="predicted"/>
<feature type="chain" id="PRO_5043994585" description="Lipoprotein" evidence="2">
    <location>
        <begin position="29"/>
        <end position="105"/>
    </location>
</feature>
<keyword evidence="4" id="KW-1185">Reference proteome</keyword>
<gene>
    <name evidence="3" type="ORF">HDG40_000118</name>
</gene>
<feature type="compositionally biased region" description="Gly residues" evidence="1">
    <location>
        <begin position="68"/>
        <end position="82"/>
    </location>
</feature>
<dbReference type="EMBL" id="JACHDD010000001">
    <property type="protein sequence ID" value="MBB5421977.1"/>
    <property type="molecule type" value="Genomic_DNA"/>
</dbReference>
<dbReference type="RefSeq" id="WP_018438058.1">
    <property type="nucleotide sequence ID" value="NZ_JACHDD010000001.1"/>
</dbReference>
<reference evidence="3 4" key="1">
    <citation type="submission" date="2020-08" db="EMBL/GenBank/DDBJ databases">
        <title>Genomic Encyclopedia of Type Strains, Phase IV (KMG-V): Genome sequencing to study the core and pangenomes of soil and plant-associated prokaryotes.</title>
        <authorList>
            <person name="Whitman W."/>
        </authorList>
    </citation>
    <scope>NUCLEOTIDE SEQUENCE [LARGE SCALE GENOMIC DNA]</scope>
    <source>
        <strain evidence="3 4">JPY158</strain>
    </source>
</reference>
<sequence>MKIDVSVKLGAALVSGCLALGFAQAGFAQTGSNPSTQHGKSAAKPGASLEESRTPDTTSANDANGNVGESGGATNGVAGSGNGRATTTKRFKGATPPRAGSGAGQ</sequence>
<accession>A0A6I1PWS5</accession>